<keyword evidence="2" id="KW-1185">Reference proteome</keyword>
<name>A0ABS1WY35_9GAMM</name>
<proteinExistence type="predicted"/>
<dbReference type="RefSeq" id="WP_203167963.1">
    <property type="nucleotide sequence ID" value="NZ_JAEVLS010000003.1"/>
</dbReference>
<gene>
    <name evidence="1" type="ORF">JM946_14230</name>
</gene>
<protein>
    <submittedName>
        <fullName evidence="1">Uncharacterized protein</fullName>
    </submittedName>
</protein>
<reference evidence="1 2" key="1">
    <citation type="journal article" date="2021" name="Int. J. Syst. Evol. Microbiol.">
        <title>Steroidobacter gossypii sp. nov., isolated from soil of cotton cropping field.</title>
        <authorList>
            <person name="Huang R."/>
            <person name="Yang S."/>
            <person name="Zhen C."/>
            <person name="Liu W."/>
        </authorList>
    </citation>
    <scope>NUCLEOTIDE SEQUENCE [LARGE SCALE GENOMIC DNA]</scope>
    <source>
        <strain evidence="1 2">S1-65</strain>
    </source>
</reference>
<dbReference type="Proteomes" id="UP000661077">
    <property type="component" value="Unassembled WGS sequence"/>
</dbReference>
<organism evidence="1 2">
    <name type="scientific">Steroidobacter gossypii</name>
    <dbReference type="NCBI Taxonomy" id="2805490"/>
    <lineage>
        <taxon>Bacteria</taxon>
        <taxon>Pseudomonadati</taxon>
        <taxon>Pseudomonadota</taxon>
        <taxon>Gammaproteobacteria</taxon>
        <taxon>Steroidobacterales</taxon>
        <taxon>Steroidobacteraceae</taxon>
        <taxon>Steroidobacter</taxon>
    </lineage>
</organism>
<accession>A0ABS1WY35</accession>
<evidence type="ECO:0000313" key="1">
    <source>
        <dbReference type="EMBL" id="MBM0105885.1"/>
    </source>
</evidence>
<evidence type="ECO:0000313" key="2">
    <source>
        <dbReference type="Proteomes" id="UP000661077"/>
    </source>
</evidence>
<comment type="caution">
    <text evidence="1">The sequence shown here is derived from an EMBL/GenBank/DDBJ whole genome shotgun (WGS) entry which is preliminary data.</text>
</comment>
<dbReference type="EMBL" id="JAEVLS010000003">
    <property type="protein sequence ID" value="MBM0105885.1"/>
    <property type="molecule type" value="Genomic_DNA"/>
</dbReference>
<sequence>MPLKTASTQQFENIPASVDLLLCACGYESRAIHVASRASTLARRKLAFGFDSQHELYYEQNKAWFQSQGFVVRDVSDTEFDLHIQQAISDACVATATPMVVVDVSCMNRVRLAHLVNALNSSTANVIDVMFAYNLAEYSAPSLDEAPTSVAEPVIPEFAGWTTYPERPPAALIGLGYEQSRAIGIVDHLEINNAAWAFIPRGPIDEYSTSVDTANQSLFDMIHVDGRKILYDVMNPASLFREVNSLVELLKQIYNPILIPFGPKIFALVSLLVASLHGEVGVWRVSSGTMGKATERAASSYTTVLRTTFQRDAERT</sequence>